<feature type="binding site" description="axial binding residue" evidence="9">
    <location>
        <position position="34"/>
    </location>
    <ligand>
        <name>heme</name>
        <dbReference type="ChEBI" id="CHEBI:30413"/>
    </ligand>
    <ligandPart>
        <name>Fe</name>
        <dbReference type="ChEBI" id="CHEBI:18248"/>
    </ligandPart>
</feature>
<evidence type="ECO:0000256" key="3">
    <source>
        <dbReference type="ARBA" id="ARBA00010031"/>
    </source>
</evidence>
<organism evidence="11 12">
    <name type="scientific">Diplogelasinospora grovesii</name>
    <dbReference type="NCBI Taxonomy" id="303347"/>
    <lineage>
        <taxon>Eukaryota</taxon>
        <taxon>Fungi</taxon>
        <taxon>Dikarya</taxon>
        <taxon>Ascomycota</taxon>
        <taxon>Pezizomycotina</taxon>
        <taxon>Sordariomycetes</taxon>
        <taxon>Sordariomycetidae</taxon>
        <taxon>Sordariales</taxon>
        <taxon>Diplogelasinosporaceae</taxon>
        <taxon>Diplogelasinospora</taxon>
    </lineage>
</organism>
<evidence type="ECO:0000256" key="7">
    <source>
        <dbReference type="ARBA" id="ARBA00023157"/>
    </source>
</evidence>
<evidence type="ECO:0000256" key="2">
    <source>
        <dbReference type="ARBA" id="ARBA00004613"/>
    </source>
</evidence>
<keyword evidence="5" id="KW-0325">Glycoprotein</keyword>
<protein>
    <recommendedName>
        <fullName evidence="10">CFEM domain-containing protein</fullName>
    </recommendedName>
</protein>
<accession>A0AAN6N5Z4</accession>
<comment type="caution">
    <text evidence="9">Lacks conserved residue(s) required for the propagation of feature annotation.</text>
</comment>
<evidence type="ECO:0000313" key="12">
    <source>
        <dbReference type="Proteomes" id="UP001303473"/>
    </source>
</evidence>
<keyword evidence="6" id="KW-0732">Signal</keyword>
<name>A0AAN6N5Z4_9PEZI</name>
<keyword evidence="9" id="KW-0479">Metal-binding</keyword>
<dbReference type="Pfam" id="PF05730">
    <property type="entry name" value="CFEM"/>
    <property type="match status" value="1"/>
</dbReference>
<dbReference type="GO" id="GO:0005576">
    <property type="term" value="C:extracellular region"/>
    <property type="evidence" value="ECO:0007669"/>
    <property type="project" value="UniProtKB-SubCell"/>
</dbReference>
<dbReference type="AlphaFoldDB" id="A0AAN6N5Z4"/>
<keyword evidence="9" id="KW-0408">Iron</keyword>
<dbReference type="GO" id="GO:0098552">
    <property type="term" value="C:side of membrane"/>
    <property type="evidence" value="ECO:0007669"/>
    <property type="project" value="UniProtKB-KW"/>
</dbReference>
<feature type="domain" description="CFEM" evidence="10">
    <location>
        <begin position="1"/>
        <end position="80"/>
    </location>
</feature>
<keyword evidence="9" id="KW-0349">Heme</keyword>
<evidence type="ECO:0000256" key="1">
    <source>
        <dbReference type="ARBA" id="ARBA00004589"/>
    </source>
</evidence>
<evidence type="ECO:0000256" key="8">
    <source>
        <dbReference type="ARBA" id="ARBA00023288"/>
    </source>
</evidence>
<feature type="non-terminal residue" evidence="11">
    <location>
        <position position="1"/>
    </location>
</feature>
<feature type="non-terminal residue" evidence="11">
    <location>
        <position position="80"/>
    </location>
</feature>
<dbReference type="InterPro" id="IPR008427">
    <property type="entry name" value="Extracellular_membr_CFEM_dom"/>
</dbReference>
<dbReference type="EMBL" id="MU853821">
    <property type="protein sequence ID" value="KAK3938848.1"/>
    <property type="molecule type" value="Genomic_DNA"/>
</dbReference>
<dbReference type="Proteomes" id="UP001303473">
    <property type="component" value="Unassembled WGS sequence"/>
</dbReference>
<keyword evidence="7" id="KW-1015">Disulfide bond</keyword>
<keyword evidence="5" id="KW-0336">GPI-anchor</keyword>
<evidence type="ECO:0000256" key="6">
    <source>
        <dbReference type="ARBA" id="ARBA00022729"/>
    </source>
</evidence>
<evidence type="ECO:0000256" key="9">
    <source>
        <dbReference type="PROSITE-ProRule" id="PRU01356"/>
    </source>
</evidence>
<evidence type="ECO:0000256" key="4">
    <source>
        <dbReference type="ARBA" id="ARBA00022525"/>
    </source>
</evidence>
<reference evidence="12" key="1">
    <citation type="journal article" date="2023" name="Mol. Phylogenet. Evol.">
        <title>Genome-scale phylogeny and comparative genomics of the fungal order Sordariales.</title>
        <authorList>
            <person name="Hensen N."/>
            <person name="Bonometti L."/>
            <person name="Westerberg I."/>
            <person name="Brannstrom I.O."/>
            <person name="Guillou S."/>
            <person name="Cros-Aarteil S."/>
            <person name="Calhoun S."/>
            <person name="Haridas S."/>
            <person name="Kuo A."/>
            <person name="Mondo S."/>
            <person name="Pangilinan J."/>
            <person name="Riley R."/>
            <person name="LaButti K."/>
            <person name="Andreopoulos B."/>
            <person name="Lipzen A."/>
            <person name="Chen C."/>
            <person name="Yan M."/>
            <person name="Daum C."/>
            <person name="Ng V."/>
            <person name="Clum A."/>
            <person name="Steindorff A."/>
            <person name="Ohm R.A."/>
            <person name="Martin F."/>
            <person name="Silar P."/>
            <person name="Natvig D.O."/>
            <person name="Lalanne C."/>
            <person name="Gautier V."/>
            <person name="Ament-Velasquez S.L."/>
            <person name="Kruys A."/>
            <person name="Hutchinson M.I."/>
            <person name="Powell A.J."/>
            <person name="Barry K."/>
            <person name="Miller A.N."/>
            <person name="Grigoriev I.V."/>
            <person name="Debuchy R."/>
            <person name="Gladieux P."/>
            <person name="Hiltunen Thoren M."/>
            <person name="Johannesson H."/>
        </authorList>
    </citation>
    <scope>NUCLEOTIDE SEQUENCE [LARGE SCALE GENOMIC DNA]</scope>
    <source>
        <strain evidence="12">CBS 340.73</strain>
    </source>
</reference>
<keyword evidence="12" id="KW-1185">Reference proteome</keyword>
<proteinExistence type="inferred from homology"/>
<evidence type="ECO:0000259" key="10">
    <source>
        <dbReference type="PROSITE" id="PS52012"/>
    </source>
</evidence>
<dbReference type="PROSITE" id="PS52012">
    <property type="entry name" value="CFEM"/>
    <property type="match status" value="1"/>
</dbReference>
<keyword evidence="8" id="KW-0449">Lipoprotein</keyword>
<comment type="similarity">
    <text evidence="3">Belongs to the RBT5 family.</text>
</comment>
<sequence length="80" mass="7784">PTIPACSVTSLMPTCGIPCITAAAIKIGCTASMDFACQCKSASAMQSAVMPCVMSACGRANAPVVGSVANAICTACLPAA</sequence>
<dbReference type="SMART" id="SM00747">
    <property type="entry name" value="CFEM"/>
    <property type="match status" value="1"/>
</dbReference>
<keyword evidence="5" id="KW-0472">Membrane</keyword>
<comment type="caution">
    <text evidence="11">The sequence shown here is derived from an EMBL/GenBank/DDBJ whole genome shotgun (WGS) entry which is preliminary data.</text>
</comment>
<keyword evidence="4" id="KW-0964">Secreted</keyword>
<dbReference type="GO" id="GO:0046872">
    <property type="term" value="F:metal ion binding"/>
    <property type="evidence" value="ECO:0007669"/>
    <property type="project" value="UniProtKB-UniRule"/>
</dbReference>
<gene>
    <name evidence="11" type="ORF">QBC46DRAFT_237385</name>
</gene>
<evidence type="ECO:0000256" key="5">
    <source>
        <dbReference type="ARBA" id="ARBA00022622"/>
    </source>
</evidence>
<evidence type="ECO:0000313" key="11">
    <source>
        <dbReference type="EMBL" id="KAK3938848.1"/>
    </source>
</evidence>
<comment type="subcellular location">
    <subcellularLocation>
        <location evidence="1">Membrane</location>
        <topology evidence="1">Lipid-anchor</topology>
        <topology evidence="1">GPI-anchor</topology>
    </subcellularLocation>
    <subcellularLocation>
        <location evidence="2">Secreted</location>
    </subcellularLocation>
</comment>